<dbReference type="SUPFAM" id="SSF53474">
    <property type="entry name" value="alpha/beta-Hydrolases"/>
    <property type="match status" value="1"/>
</dbReference>
<gene>
    <name evidence="4" type="ORF">RM572_17625</name>
</gene>
<dbReference type="PANTHER" id="PTHR43433:SF1">
    <property type="entry name" value="BLL5160 PROTEIN"/>
    <property type="match status" value="1"/>
</dbReference>
<dbReference type="Pfam" id="PF00561">
    <property type="entry name" value="Abhydrolase_1"/>
    <property type="match status" value="1"/>
</dbReference>
<organism evidence="4 5">
    <name type="scientific">Streptomyces hazeniae</name>
    <dbReference type="NCBI Taxonomy" id="3075538"/>
    <lineage>
        <taxon>Bacteria</taxon>
        <taxon>Bacillati</taxon>
        <taxon>Actinomycetota</taxon>
        <taxon>Actinomycetes</taxon>
        <taxon>Kitasatosporales</taxon>
        <taxon>Streptomycetaceae</taxon>
        <taxon>Streptomyces</taxon>
    </lineage>
</organism>
<dbReference type="RefSeq" id="WP_311674315.1">
    <property type="nucleotide sequence ID" value="NZ_JAVREQ010000015.1"/>
</dbReference>
<keyword evidence="1" id="KW-0575">Peroxidase</keyword>
<sequence>MAEGAGGAVVRPAGWARRAGIAGAVVGVVAAGFAAERLTVNRAVRRRARLALDASGPYGTLRGAPGTAWTDDGVELHYETDEPDSPVPGAPTVVFTHGYCLDQDSWHFQRAALRAAGTHRCVYWDQRGHGRSGRGAEGRPVSIDRLGHDLRAVLDAAVPDGPVVLVGHSMGGMSVMALAEHHAEYVAARVAGVALLSTSAGELGEVTYGLPAAGVRAARRLAPGMLRAMAAQSALVERGRQAASDAFASLVRRYSFGSPADADPAVARFVERMIESVPVDVVAEFYPAFAAHEKTTALAAFGHVPALVLAGDRDQLTPFPHSERIAAALPAGTTELVAVEEAGHLVPLERPEVVDAHLAALLARTIRTHGSTAAQRPPAARRPGRAHRRDRDR</sequence>
<feature type="domain" description="AB hydrolase-1" evidence="3">
    <location>
        <begin position="91"/>
        <end position="351"/>
    </location>
</feature>
<evidence type="ECO:0000256" key="2">
    <source>
        <dbReference type="SAM" id="MobiDB-lite"/>
    </source>
</evidence>
<dbReference type="GO" id="GO:0016787">
    <property type="term" value="F:hydrolase activity"/>
    <property type="evidence" value="ECO:0007669"/>
    <property type="project" value="UniProtKB-KW"/>
</dbReference>
<keyword evidence="5" id="KW-1185">Reference proteome</keyword>
<comment type="caution">
    <text evidence="4">The sequence shown here is derived from an EMBL/GenBank/DDBJ whole genome shotgun (WGS) entry which is preliminary data.</text>
</comment>
<protein>
    <submittedName>
        <fullName evidence="4">Alpha/beta hydrolase</fullName>
    </submittedName>
</protein>
<name>A0ABU2NUA8_9ACTN</name>
<evidence type="ECO:0000259" key="3">
    <source>
        <dbReference type="Pfam" id="PF00561"/>
    </source>
</evidence>
<reference evidence="5" key="1">
    <citation type="submission" date="2023-07" db="EMBL/GenBank/DDBJ databases">
        <title>30 novel species of actinomycetes from the DSMZ collection.</title>
        <authorList>
            <person name="Nouioui I."/>
        </authorList>
    </citation>
    <scope>NUCLEOTIDE SEQUENCE [LARGE SCALE GENOMIC DNA]</scope>
    <source>
        <strain evidence="5">DSM 42041</strain>
    </source>
</reference>
<dbReference type="InterPro" id="IPR029058">
    <property type="entry name" value="AB_hydrolase_fold"/>
</dbReference>
<dbReference type="Proteomes" id="UP001183414">
    <property type="component" value="Unassembled WGS sequence"/>
</dbReference>
<dbReference type="InterPro" id="IPR000639">
    <property type="entry name" value="Epox_hydrolase-like"/>
</dbReference>
<evidence type="ECO:0000313" key="5">
    <source>
        <dbReference type="Proteomes" id="UP001183414"/>
    </source>
</evidence>
<accession>A0ABU2NUA8</accession>
<proteinExistence type="predicted"/>
<feature type="compositionally biased region" description="Basic residues" evidence="2">
    <location>
        <begin position="382"/>
        <end position="393"/>
    </location>
</feature>
<keyword evidence="4" id="KW-0378">Hydrolase</keyword>
<dbReference type="EMBL" id="JAVREQ010000015">
    <property type="protein sequence ID" value="MDT0380576.1"/>
    <property type="molecule type" value="Genomic_DNA"/>
</dbReference>
<dbReference type="PANTHER" id="PTHR43433">
    <property type="entry name" value="HYDROLASE, ALPHA/BETA FOLD FAMILY PROTEIN"/>
    <property type="match status" value="1"/>
</dbReference>
<evidence type="ECO:0000256" key="1">
    <source>
        <dbReference type="ARBA" id="ARBA00022559"/>
    </source>
</evidence>
<dbReference type="PRINTS" id="PR00412">
    <property type="entry name" value="EPOXHYDRLASE"/>
</dbReference>
<dbReference type="InterPro" id="IPR000073">
    <property type="entry name" value="AB_hydrolase_1"/>
</dbReference>
<keyword evidence="1" id="KW-0560">Oxidoreductase</keyword>
<evidence type="ECO:0000313" key="4">
    <source>
        <dbReference type="EMBL" id="MDT0380576.1"/>
    </source>
</evidence>
<dbReference type="Gene3D" id="3.40.50.1820">
    <property type="entry name" value="alpha/beta hydrolase"/>
    <property type="match status" value="1"/>
</dbReference>
<feature type="region of interest" description="Disordered" evidence="2">
    <location>
        <begin position="368"/>
        <end position="393"/>
    </location>
</feature>
<dbReference type="InterPro" id="IPR050471">
    <property type="entry name" value="AB_hydrolase"/>
</dbReference>